<dbReference type="EMBL" id="MCFA01000080">
    <property type="protein sequence ID" value="ORY09913.1"/>
    <property type="molecule type" value="Genomic_DNA"/>
</dbReference>
<name>A0A1Y1ZI32_9PLEO</name>
<dbReference type="OrthoDB" id="3694718at2759"/>
<reference evidence="1 2" key="1">
    <citation type="submission" date="2016-07" db="EMBL/GenBank/DDBJ databases">
        <title>Pervasive Adenine N6-methylation of Active Genes in Fungi.</title>
        <authorList>
            <consortium name="DOE Joint Genome Institute"/>
            <person name="Mondo S.J."/>
            <person name="Dannebaum R.O."/>
            <person name="Kuo R.C."/>
            <person name="Labutti K."/>
            <person name="Haridas S."/>
            <person name="Kuo A."/>
            <person name="Salamov A."/>
            <person name="Ahrendt S.R."/>
            <person name="Lipzen A."/>
            <person name="Sullivan W."/>
            <person name="Andreopoulos W.B."/>
            <person name="Clum A."/>
            <person name="Lindquist E."/>
            <person name="Daum C."/>
            <person name="Ramamoorthy G.K."/>
            <person name="Gryganskyi A."/>
            <person name="Culley D."/>
            <person name="Magnuson J.K."/>
            <person name="James T.Y."/>
            <person name="O'Malley M.A."/>
            <person name="Stajich J.E."/>
            <person name="Spatafora J.W."/>
            <person name="Visel A."/>
            <person name="Grigoriev I.V."/>
        </authorList>
    </citation>
    <scope>NUCLEOTIDE SEQUENCE [LARGE SCALE GENOMIC DNA]</scope>
    <source>
        <strain evidence="1 2">CBS 115471</strain>
    </source>
</reference>
<organism evidence="1 2">
    <name type="scientific">Clohesyomyces aquaticus</name>
    <dbReference type="NCBI Taxonomy" id="1231657"/>
    <lineage>
        <taxon>Eukaryota</taxon>
        <taxon>Fungi</taxon>
        <taxon>Dikarya</taxon>
        <taxon>Ascomycota</taxon>
        <taxon>Pezizomycotina</taxon>
        <taxon>Dothideomycetes</taxon>
        <taxon>Pleosporomycetidae</taxon>
        <taxon>Pleosporales</taxon>
        <taxon>Lindgomycetaceae</taxon>
        <taxon>Clohesyomyces</taxon>
    </lineage>
</organism>
<proteinExistence type="predicted"/>
<dbReference type="AlphaFoldDB" id="A0A1Y1ZI32"/>
<gene>
    <name evidence="1" type="ORF">BCR34DRAFT_588990</name>
</gene>
<comment type="caution">
    <text evidence="1">The sequence shown here is derived from an EMBL/GenBank/DDBJ whole genome shotgun (WGS) entry which is preliminary data.</text>
</comment>
<dbReference type="Proteomes" id="UP000193144">
    <property type="component" value="Unassembled WGS sequence"/>
</dbReference>
<evidence type="ECO:0000313" key="1">
    <source>
        <dbReference type="EMBL" id="ORY09913.1"/>
    </source>
</evidence>
<keyword evidence="2" id="KW-1185">Reference proteome</keyword>
<sequence>MCRSRSFECQQALPTRHITEPLELLQYALDLDFPFRSGLTSNRLDNMHYCSAWMSSRSVFPTIPGAHLSHPLRDDFSDPAKDEYDYHDIGIDSRRLLDNTIYTPSNMAVQRTTVHQTRRPGYRLSSGEVLIAPSDLTRLEVHITDQERGRNKVIRAAVAGETEVQELVQRLVPNANEKDVRVKVKVRGSYVEPNPRHQSC</sequence>
<accession>A0A1Y1ZI32</accession>
<evidence type="ECO:0000313" key="2">
    <source>
        <dbReference type="Proteomes" id="UP000193144"/>
    </source>
</evidence>
<protein>
    <submittedName>
        <fullName evidence="1">Uncharacterized protein</fullName>
    </submittedName>
</protein>